<gene>
    <name evidence="3" type="ORF">AC579_2434</name>
</gene>
<evidence type="ECO:0000313" key="3">
    <source>
        <dbReference type="EMBL" id="KXT12173.1"/>
    </source>
</evidence>
<keyword evidence="4" id="KW-1185">Reference proteome</keyword>
<evidence type="ECO:0008006" key="5">
    <source>
        <dbReference type="Google" id="ProtNLM"/>
    </source>
</evidence>
<dbReference type="AlphaFoldDB" id="A0A139IBS4"/>
<organism evidence="3 4">
    <name type="scientific">Pseudocercospora musae</name>
    <dbReference type="NCBI Taxonomy" id="113226"/>
    <lineage>
        <taxon>Eukaryota</taxon>
        <taxon>Fungi</taxon>
        <taxon>Dikarya</taxon>
        <taxon>Ascomycota</taxon>
        <taxon>Pezizomycotina</taxon>
        <taxon>Dothideomycetes</taxon>
        <taxon>Dothideomycetidae</taxon>
        <taxon>Mycosphaerellales</taxon>
        <taxon>Mycosphaerellaceae</taxon>
        <taxon>Pseudocercospora</taxon>
    </lineage>
</organism>
<feature type="signal peptide" evidence="2">
    <location>
        <begin position="1"/>
        <end position="26"/>
    </location>
</feature>
<accession>A0A139IBS4</accession>
<dbReference type="EMBL" id="LFZO01000162">
    <property type="protein sequence ID" value="KXT12173.1"/>
    <property type="molecule type" value="Genomic_DNA"/>
</dbReference>
<proteinExistence type="predicted"/>
<comment type="caution">
    <text evidence="3">The sequence shown here is derived from an EMBL/GenBank/DDBJ whole genome shotgun (WGS) entry which is preliminary data.</text>
</comment>
<feature type="chain" id="PRO_5007297346" description="Secreted protein" evidence="2">
    <location>
        <begin position="27"/>
        <end position="165"/>
    </location>
</feature>
<dbReference type="Proteomes" id="UP000073492">
    <property type="component" value="Unassembled WGS sequence"/>
</dbReference>
<evidence type="ECO:0000256" key="2">
    <source>
        <dbReference type="SAM" id="SignalP"/>
    </source>
</evidence>
<protein>
    <recommendedName>
        <fullName evidence="5">Secreted protein</fullName>
    </recommendedName>
</protein>
<evidence type="ECO:0000256" key="1">
    <source>
        <dbReference type="SAM" id="MobiDB-lite"/>
    </source>
</evidence>
<evidence type="ECO:0000313" key="4">
    <source>
        <dbReference type="Proteomes" id="UP000073492"/>
    </source>
</evidence>
<sequence length="165" mass="18195">MLSFGFKHGMLVHPCLLVAQIASAAGTKLVPEHPSHLPRTTSLCTSRRAPESPRLFGRTRRPDVVRWPPNLGTSQNLHVDEGIQNPKPVEKTLMLISICECKPRCSPLNMDASSRDNPDLVVGNLGWRSGYESTPDDQHTVTVGLRPCNRSYESKLTRVPTSDTG</sequence>
<feature type="region of interest" description="Disordered" evidence="1">
    <location>
        <begin position="32"/>
        <end position="62"/>
    </location>
</feature>
<reference evidence="3 4" key="1">
    <citation type="submission" date="2015-07" db="EMBL/GenBank/DDBJ databases">
        <title>Comparative genomics of the Sigatoka disease complex on banana suggests a link between parallel evolutionary changes in Pseudocercospora fijiensis and Pseudocercospora eumusae and increased virulence on the banana host.</title>
        <authorList>
            <person name="Chang T.-C."/>
            <person name="Salvucci A."/>
            <person name="Crous P.W."/>
            <person name="Stergiopoulos I."/>
        </authorList>
    </citation>
    <scope>NUCLEOTIDE SEQUENCE [LARGE SCALE GENOMIC DNA]</scope>
    <source>
        <strain evidence="3 4">CBS 116634</strain>
    </source>
</reference>
<keyword evidence="2" id="KW-0732">Signal</keyword>
<name>A0A139IBS4_9PEZI</name>